<protein>
    <recommendedName>
        <fullName evidence="13">Peptidase S1 domain-containing protein</fullName>
    </recommendedName>
</protein>
<dbReference type="Proteomes" id="UP000030758">
    <property type="component" value="Unassembled WGS sequence"/>
</dbReference>
<keyword evidence="8" id="KW-1015">Disulfide bond</keyword>
<keyword evidence="6 10" id="KW-0720">Serine protease</keyword>
<keyword evidence="16" id="KW-1185">Reference proteome</keyword>
<evidence type="ECO:0000256" key="3">
    <source>
        <dbReference type="ARBA" id="ARBA00022670"/>
    </source>
</evidence>
<evidence type="ECO:0000256" key="7">
    <source>
        <dbReference type="ARBA" id="ARBA00023145"/>
    </source>
</evidence>
<keyword evidence="5 10" id="KW-0378">Hydrolase</keyword>
<dbReference type="PROSITE" id="PS50240">
    <property type="entry name" value="TRYPSIN_DOM"/>
    <property type="match status" value="2"/>
</dbReference>
<organism evidence="15">
    <name type="scientific">Trichuris suis</name>
    <name type="common">pig whipworm</name>
    <dbReference type="NCBI Taxonomy" id="68888"/>
    <lineage>
        <taxon>Eukaryota</taxon>
        <taxon>Metazoa</taxon>
        <taxon>Ecdysozoa</taxon>
        <taxon>Nematoda</taxon>
        <taxon>Enoplea</taxon>
        <taxon>Dorylaimia</taxon>
        <taxon>Trichinellida</taxon>
        <taxon>Trichuridae</taxon>
        <taxon>Trichuris</taxon>
    </lineage>
</organism>
<evidence type="ECO:0000256" key="5">
    <source>
        <dbReference type="ARBA" id="ARBA00022801"/>
    </source>
</evidence>
<feature type="domain" description="Peptidase S1" evidence="13">
    <location>
        <begin position="374"/>
        <end position="622"/>
    </location>
</feature>
<dbReference type="CDD" id="cd00190">
    <property type="entry name" value="Tryp_SPc"/>
    <property type="match status" value="2"/>
</dbReference>
<proteinExistence type="inferred from homology"/>
<dbReference type="InterPro" id="IPR018114">
    <property type="entry name" value="TRYPSIN_HIS"/>
</dbReference>
<feature type="chain" id="PRO_5007379506" description="Peptidase S1 domain-containing protein" evidence="12">
    <location>
        <begin position="23"/>
        <end position="719"/>
    </location>
</feature>
<evidence type="ECO:0000256" key="1">
    <source>
        <dbReference type="ARBA" id="ARBA00004613"/>
    </source>
</evidence>
<dbReference type="PROSITE" id="PS00135">
    <property type="entry name" value="TRYPSIN_SER"/>
    <property type="match status" value="1"/>
</dbReference>
<feature type="region of interest" description="Disordered" evidence="11">
    <location>
        <begin position="648"/>
        <end position="708"/>
    </location>
</feature>
<dbReference type="InterPro" id="IPR051487">
    <property type="entry name" value="Ser/Thr_Proteases_Immune/Dev"/>
</dbReference>
<dbReference type="GO" id="GO:0004252">
    <property type="term" value="F:serine-type endopeptidase activity"/>
    <property type="evidence" value="ECO:0007669"/>
    <property type="project" value="InterPro"/>
</dbReference>
<feature type="domain" description="Peptidase S1" evidence="13">
    <location>
        <begin position="49"/>
        <end position="300"/>
    </location>
</feature>
<accession>A0A085NAP0</accession>
<dbReference type="InterPro" id="IPR001254">
    <property type="entry name" value="Trypsin_dom"/>
</dbReference>
<dbReference type="SMART" id="SM00020">
    <property type="entry name" value="Tryp_SPc"/>
    <property type="match status" value="2"/>
</dbReference>
<dbReference type="SUPFAM" id="SSF50494">
    <property type="entry name" value="Trypsin-like serine proteases"/>
    <property type="match status" value="2"/>
</dbReference>
<dbReference type="Pfam" id="PF00089">
    <property type="entry name" value="Trypsin"/>
    <property type="match status" value="2"/>
</dbReference>
<gene>
    <name evidence="14" type="ORF">M513_01533</name>
    <name evidence="15" type="ORF">M514_01533</name>
</gene>
<keyword evidence="7" id="KW-0865">Zymogen</keyword>
<evidence type="ECO:0000313" key="15">
    <source>
        <dbReference type="EMBL" id="KFD66536.1"/>
    </source>
</evidence>
<evidence type="ECO:0000256" key="11">
    <source>
        <dbReference type="SAM" id="MobiDB-lite"/>
    </source>
</evidence>
<evidence type="ECO:0000256" key="2">
    <source>
        <dbReference type="ARBA" id="ARBA00022525"/>
    </source>
</evidence>
<evidence type="ECO:0000256" key="6">
    <source>
        <dbReference type="ARBA" id="ARBA00022825"/>
    </source>
</evidence>
<keyword evidence="3 10" id="KW-0645">Protease</keyword>
<dbReference type="PRINTS" id="PR00722">
    <property type="entry name" value="CHYMOTRYPSIN"/>
</dbReference>
<keyword evidence="4 12" id="KW-0732">Signal</keyword>
<evidence type="ECO:0000256" key="9">
    <source>
        <dbReference type="ARBA" id="ARBA00024195"/>
    </source>
</evidence>
<evidence type="ECO:0000313" key="16">
    <source>
        <dbReference type="Proteomes" id="UP000030764"/>
    </source>
</evidence>
<dbReference type="InterPro" id="IPR033116">
    <property type="entry name" value="TRYPSIN_SER"/>
</dbReference>
<dbReference type="GO" id="GO:0006508">
    <property type="term" value="P:proteolysis"/>
    <property type="evidence" value="ECO:0007669"/>
    <property type="project" value="UniProtKB-KW"/>
</dbReference>
<feature type="compositionally biased region" description="Low complexity" evidence="11">
    <location>
        <begin position="661"/>
        <end position="679"/>
    </location>
</feature>
<keyword evidence="2" id="KW-0964">Secreted</keyword>
<evidence type="ECO:0000313" key="14">
    <source>
        <dbReference type="EMBL" id="KFD57430.1"/>
    </source>
</evidence>
<dbReference type="EMBL" id="KL363188">
    <property type="protein sequence ID" value="KFD57430.1"/>
    <property type="molecule type" value="Genomic_DNA"/>
</dbReference>
<reference evidence="15 16" key="1">
    <citation type="journal article" date="2014" name="Nat. Genet.">
        <title>Genome and transcriptome of the porcine whipworm Trichuris suis.</title>
        <authorList>
            <person name="Jex A.R."/>
            <person name="Nejsum P."/>
            <person name="Schwarz E.M."/>
            <person name="Hu L."/>
            <person name="Young N.D."/>
            <person name="Hall R.S."/>
            <person name="Korhonen P.K."/>
            <person name="Liao S."/>
            <person name="Thamsborg S."/>
            <person name="Xia J."/>
            <person name="Xu P."/>
            <person name="Wang S."/>
            <person name="Scheerlinck J.P."/>
            <person name="Hofmann A."/>
            <person name="Sternberg P.W."/>
            <person name="Wang J."/>
            <person name="Gasser R.B."/>
        </authorList>
    </citation>
    <scope>NUCLEOTIDE SEQUENCE [LARGE SCALE GENOMIC DNA]</scope>
    <source>
        <strain evidence="15">DCEP-RM93F</strain>
        <strain evidence="14">DCEP-RM93M</strain>
    </source>
</reference>
<dbReference type="PANTHER" id="PTHR24256">
    <property type="entry name" value="TRYPTASE-RELATED"/>
    <property type="match status" value="1"/>
</dbReference>
<dbReference type="InterPro" id="IPR009003">
    <property type="entry name" value="Peptidase_S1_PA"/>
</dbReference>
<feature type="signal peptide" evidence="12">
    <location>
        <begin position="1"/>
        <end position="22"/>
    </location>
</feature>
<dbReference type="GO" id="GO:0005576">
    <property type="term" value="C:extracellular region"/>
    <property type="evidence" value="ECO:0007669"/>
    <property type="project" value="UniProtKB-SubCell"/>
</dbReference>
<dbReference type="Gene3D" id="2.40.10.10">
    <property type="entry name" value="Trypsin-like serine proteases"/>
    <property type="match status" value="2"/>
</dbReference>
<comment type="subcellular location">
    <subcellularLocation>
        <location evidence="1">Secreted</location>
    </subcellularLocation>
</comment>
<dbReference type="EMBL" id="KL367523">
    <property type="protein sequence ID" value="KFD66536.1"/>
    <property type="molecule type" value="Genomic_DNA"/>
</dbReference>
<comment type="similarity">
    <text evidence="9">Belongs to the peptidase S1 family. CLIP subfamily.</text>
</comment>
<dbReference type="InterPro" id="IPR001314">
    <property type="entry name" value="Peptidase_S1A"/>
</dbReference>
<evidence type="ECO:0000256" key="8">
    <source>
        <dbReference type="ARBA" id="ARBA00023157"/>
    </source>
</evidence>
<name>A0A085NAP0_9BILA</name>
<sequence length="719" mass="79568">MYTASAFVGISYLLLATLVAEGRHVPPEQAAKYPCGVSKFPITAPGNRISKGWEAAKHSLPWHVHLMMYDSPQERRGEQCGGSLIRIKPANVTDLVLTAAHCVKNPKTLMDHPVNRIAVTVGIHDRTDPHRTKVRVKKFVTADYRGDMSGKENDIALLRLKSAIPYTDFTRPVCLPSKGDVLPVGQECYVSGHGATFMLDPGSTSNKLLMVDVNVLTADQCSRDMDPGKKFNHSTQFCAGTNDRSARAGDSGGPLVCKKGDRFVQYGIVSFGSNDPRYFDRSGKYTFVPPFVDWIEKMDKQLPHSDESLSEDAIHEYLTQNELAQIERNRTLSALQKPTRVAKKPPVLSLSEYKCGMPAPDYPILLSPTGMNRIVNGWEAEKHSLPWMVLVNSPDPYNKAVTQSCGGSLIQLYPGNRTDLVLTAAHCFKKTADSPDKKPSDITVFVGVHHQYADDALRKEVRVKALKLHEKYDAKQFHNDIALLRLAQAVPYTDITRPICLPEQGEQVQVGTVCLIAGWGKTSHHATMLESELKMTIAPVAEFNECNQNLPITVYEDQVLCTKPEARRGFCYGDSGGPLICKKGDQWFQYGIVSFSPQRCATTFDKYAKVSSYINWIVKQDKYFPATTEEFPYEDLVEYRSPMEIVTGTRKPSSSNLVQKPLTPQSSLPTKPSLTSPSKIVTGGLPGRPSALPSRFAQPGPTVSSNIGRRPAAFSRFLS</sequence>
<evidence type="ECO:0000256" key="4">
    <source>
        <dbReference type="ARBA" id="ARBA00022729"/>
    </source>
</evidence>
<evidence type="ECO:0000256" key="12">
    <source>
        <dbReference type="SAM" id="SignalP"/>
    </source>
</evidence>
<dbReference type="FunFam" id="2.40.10.10:FF:000146">
    <property type="entry name" value="Serine protease 53"/>
    <property type="match status" value="1"/>
</dbReference>
<evidence type="ECO:0000256" key="10">
    <source>
        <dbReference type="RuleBase" id="RU363034"/>
    </source>
</evidence>
<dbReference type="PROSITE" id="PS00134">
    <property type="entry name" value="TRYPSIN_HIS"/>
    <property type="match status" value="2"/>
</dbReference>
<dbReference type="Proteomes" id="UP000030764">
    <property type="component" value="Unassembled WGS sequence"/>
</dbReference>
<evidence type="ECO:0000259" key="13">
    <source>
        <dbReference type="PROSITE" id="PS50240"/>
    </source>
</evidence>
<dbReference type="AlphaFoldDB" id="A0A085NAP0"/>
<dbReference type="InterPro" id="IPR043504">
    <property type="entry name" value="Peptidase_S1_PA_chymotrypsin"/>
</dbReference>